<dbReference type="EMBL" id="MT663540">
    <property type="protein sequence ID" value="QOI90560.1"/>
    <property type="molecule type" value="Genomic_DNA"/>
</dbReference>
<proteinExistence type="predicted"/>
<evidence type="ECO:0000313" key="1">
    <source>
        <dbReference type="EMBL" id="QOI90560.1"/>
    </source>
</evidence>
<gene>
    <name evidence="1" type="ORF">HWQ62_00429</name>
</gene>
<sequence length="92" mass="10968">MNKLYNEEVADVRVNEIIDAHILGKISRNGLQDECISILMNILNIRESDESKKGSWIKERMENQERKRKCNRDFTRHICFNKRPTRLHIVSK</sequence>
<organism evidence="1">
    <name type="scientific">Pyramimonas orientalis virus</name>
    <name type="common">PoV01</name>
    <dbReference type="NCBI Taxonomy" id="455367"/>
    <lineage>
        <taxon>Viruses</taxon>
        <taxon>Varidnaviria</taxon>
        <taxon>Bamfordvirae</taxon>
        <taxon>Nucleocytoviricota</taxon>
        <taxon>Megaviricetes</taxon>
        <taxon>Imitervirales</taxon>
        <taxon>Allomimiviridae</taxon>
        <taxon>Heliosvirus</taxon>
        <taxon>Heliosvirus raunefjordenense</taxon>
    </lineage>
</organism>
<accession>A0A7L9AZ30</accession>
<reference evidence="1" key="1">
    <citation type="submission" date="2020-06" db="EMBL/GenBank/DDBJ databases">
        <title>Lateral gene transfer of anion-conducting channel rhodopsins between green algae and giant viruses.</title>
        <authorList>
            <person name="Rozenberg A."/>
            <person name="Oppermann J."/>
            <person name="Wietek J."/>
            <person name="Fernandez Lahore R.G."/>
            <person name="Sandaa R.-A."/>
            <person name="Bratbak G."/>
            <person name="Hegemann P."/>
            <person name="Beja O."/>
        </authorList>
    </citation>
    <scope>NUCLEOTIDE SEQUENCE</scope>
    <source>
        <strain evidence="1">01B</strain>
    </source>
</reference>
<organismHost>
    <name type="scientific">Pyramimonas plurioculata</name>
    <dbReference type="NCBI Taxonomy" id="36893"/>
</organismHost>
<name>A0A7L9AZ30_POV01</name>
<protein>
    <submittedName>
        <fullName evidence="1">Uncharacterized protein</fullName>
    </submittedName>
</protein>